<dbReference type="Gene3D" id="3.40.1010.10">
    <property type="entry name" value="Cobalt-precorrin-4 Transmethylase, Domain 1"/>
    <property type="match status" value="1"/>
</dbReference>
<dbReference type="GO" id="GO:0006364">
    <property type="term" value="P:rRNA processing"/>
    <property type="evidence" value="ECO:0007669"/>
    <property type="project" value="UniProtKB-KW"/>
</dbReference>
<evidence type="ECO:0000256" key="5">
    <source>
        <dbReference type="ARBA" id="ARBA00022691"/>
    </source>
</evidence>
<dbReference type="Pfam" id="PF00590">
    <property type="entry name" value="TP_methylase"/>
    <property type="match status" value="1"/>
</dbReference>
<evidence type="ECO:0000313" key="7">
    <source>
        <dbReference type="EMBL" id="SVC47643.1"/>
    </source>
</evidence>
<dbReference type="InterPro" id="IPR000878">
    <property type="entry name" value="4pyrrol_Mease"/>
</dbReference>
<dbReference type="InterPro" id="IPR014776">
    <property type="entry name" value="4pyrrole_Mease_sub2"/>
</dbReference>
<dbReference type="GO" id="GO:0008168">
    <property type="term" value="F:methyltransferase activity"/>
    <property type="evidence" value="ECO:0007669"/>
    <property type="project" value="UniProtKB-KW"/>
</dbReference>
<dbReference type="PANTHER" id="PTHR46111">
    <property type="entry name" value="RIBOSOMAL RNA SMALL SUBUNIT METHYLTRANSFERASE I"/>
    <property type="match status" value="1"/>
</dbReference>
<keyword evidence="2" id="KW-0698">rRNA processing</keyword>
<dbReference type="InterPro" id="IPR035996">
    <property type="entry name" value="4pyrrol_Methylase_sf"/>
</dbReference>
<keyword evidence="4" id="KW-0808">Transferase</keyword>
<keyword evidence="1" id="KW-0963">Cytoplasm</keyword>
<evidence type="ECO:0000256" key="3">
    <source>
        <dbReference type="ARBA" id="ARBA00022603"/>
    </source>
</evidence>
<reference evidence="7" key="1">
    <citation type="submission" date="2018-05" db="EMBL/GenBank/DDBJ databases">
        <authorList>
            <person name="Lanie J.A."/>
            <person name="Ng W.-L."/>
            <person name="Kazmierczak K.M."/>
            <person name="Andrzejewski T.M."/>
            <person name="Davidsen T.M."/>
            <person name="Wayne K.J."/>
            <person name="Tettelin H."/>
            <person name="Glass J.I."/>
            <person name="Rusch D."/>
            <person name="Podicherti R."/>
            <person name="Tsui H.-C.T."/>
            <person name="Winkler M.E."/>
        </authorList>
    </citation>
    <scope>NUCLEOTIDE SEQUENCE</scope>
</reference>
<dbReference type="CDD" id="cd11648">
    <property type="entry name" value="RsmI"/>
    <property type="match status" value="1"/>
</dbReference>
<sequence length="232" mass="26016">MTNKLGTLYIVSTPIGNLADITYRAVEILNTVDIIAAEDTRRSRILLSNYNIRTKMISYFEHNKYHKIEIMKQKLLSGCDVAVITDAGTPAISDPAYKLVRAAINISCRVESIPGPSAVLASLVSSGLPTDRFIFEGFLPPKKGRKKRIENLINESGTIIIYDNILRLKKTIKQMLEIIGDRPAVICRELTKMHEEIIRGTLSSLLELLDHQTLKGECVLLIGKDDKNVYFE</sequence>
<dbReference type="EMBL" id="UINC01093316">
    <property type="protein sequence ID" value="SVC47643.1"/>
    <property type="molecule type" value="Genomic_DNA"/>
</dbReference>
<protein>
    <recommendedName>
        <fullName evidence="6">Tetrapyrrole methylase domain-containing protein</fullName>
    </recommendedName>
</protein>
<evidence type="ECO:0000256" key="2">
    <source>
        <dbReference type="ARBA" id="ARBA00022552"/>
    </source>
</evidence>
<gene>
    <name evidence="7" type="ORF">METZ01_LOCUS300497</name>
</gene>
<dbReference type="AlphaFoldDB" id="A0A382MF49"/>
<dbReference type="HAMAP" id="MF_01877">
    <property type="entry name" value="16SrRNA_methyltr_I"/>
    <property type="match status" value="1"/>
</dbReference>
<dbReference type="FunFam" id="3.40.1010.10:FF:000007">
    <property type="entry name" value="Ribosomal RNA small subunit methyltransferase I"/>
    <property type="match status" value="1"/>
</dbReference>
<dbReference type="FunFam" id="3.30.950.10:FF:000002">
    <property type="entry name" value="Ribosomal RNA small subunit methyltransferase I"/>
    <property type="match status" value="1"/>
</dbReference>
<organism evidence="7">
    <name type="scientific">marine metagenome</name>
    <dbReference type="NCBI Taxonomy" id="408172"/>
    <lineage>
        <taxon>unclassified sequences</taxon>
        <taxon>metagenomes</taxon>
        <taxon>ecological metagenomes</taxon>
    </lineage>
</organism>
<dbReference type="PIRSF" id="PIRSF005917">
    <property type="entry name" value="MTase_YraL"/>
    <property type="match status" value="1"/>
</dbReference>
<dbReference type="InterPro" id="IPR014777">
    <property type="entry name" value="4pyrrole_Mease_sub1"/>
</dbReference>
<keyword evidence="5" id="KW-0949">S-adenosyl-L-methionine</keyword>
<keyword evidence="3" id="KW-0489">Methyltransferase</keyword>
<feature type="domain" description="Tetrapyrrole methylase" evidence="6">
    <location>
        <begin position="7"/>
        <end position="205"/>
    </location>
</feature>
<proteinExistence type="inferred from homology"/>
<dbReference type="PANTHER" id="PTHR46111:SF1">
    <property type="entry name" value="RIBOSOMAL RNA SMALL SUBUNIT METHYLTRANSFERASE I"/>
    <property type="match status" value="1"/>
</dbReference>
<evidence type="ECO:0000259" key="6">
    <source>
        <dbReference type="Pfam" id="PF00590"/>
    </source>
</evidence>
<dbReference type="InterPro" id="IPR008189">
    <property type="entry name" value="rRNA_ssu_MeTfrase_I"/>
</dbReference>
<dbReference type="SUPFAM" id="SSF53790">
    <property type="entry name" value="Tetrapyrrole methylase"/>
    <property type="match status" value="1"/>
</dbReference>
<dbReference type="NCBIfam" id="TIGR00096">
    <property type="entry name" value="16S rRNA (cytidine(1402)-2'-O)-methyltransferase"/>
    <property type="match status" value="1"/>
</dbReference>
<evidence type="ECO:0000256" key="1">
    <source>
        <dbReference type="ARBA" id="ARBA00022490"/>
    </source>
</evidence>
<accession>A0A382MF49</accession>
<dbReference type="GO" id="GO:0032259">
    <property type="term" value="P:methylation"/>
    <property type="evidence" value="ECO:0007669"/>
    <property type="project" value="UniProtKB-KW"/>
</dbReference>
<name>A0A382MF49_9ZZZZ</name>
<evidence type="ECO:0000256" key="4">
    <source>
        <dbReference type="ARBA" id="ARBA00022679"/>
    </source>
</evidence>
<dbReference type="Gene3D" id="3.30.950.10">
    <property type="entry name" value="Methyltransferase, Cobalt-precorrin-4 Transmethylase, Domain 2"/>
    <property type="match status" value="1"/>
</dbReference>